<dbReference type="SUPFAM" id="SSF55021">
    <property type="entry name" value="ACT-like"/>
    <property type="match status" value="1"/>
</dbReference>
<evidence type="ECO:0000259" key="2">
    <source>
        <dbReference type="PROSITE" id="PS51671"/>
    </source>
</evidence>
<dbReference type="Gene3D" id="3.30.70.260">
    <property type="match status" value="1"/>
</dbReference>
<dbReference type="RefSeq" id="WP_078809623.1">
    <property type="nucleotide sequence ID" value="NZ_FUWM01000008.1"/>
</dbReference>
<dbReference type="PIRSF" id="PIRSF025624">
    <property type="entry name" value="ACT_PheB"/>
    <property type="match status" value="1"/>
</dbReference>
<evidence type="ECO:0000313" key="3">
    <source>
        <dbReference type="EMBL" id="SJZ54041.1"/>
    </source>
</evidence>
<dbReference type="HAMAP" id="MF_00707">
    <property type="entry name" value="UPF0735"/>
    <property type="match status" value="1"/>
</dbReference>
<dbReference type="EMBL" id="FUWM01000008">
    <property type="protein sequence ID" value="SJZ54041.1"/>
    <property type="molecule type" value="Genomic_DNA"/>
</dbReference>
<dbReference type="OrthoDB" id="9788773at2"/>
<dbReference type="NCBIfam" id="NF003361">
    <property type="entry name" value="PRK04435.1"/>
    <property type="match status" value="1"/>
</dbReference>
<proteinExistence type="inferred from homology"/>
<evidence type="ECO:0000256" key="1">
    <source>
        <dbReference type="HAMAP-Rule" id="MF_00707"/>
    </source>
</evidence>
<accession>A0A1T4LHH3</accession>
<dbReference type="STRING" id="142842.SAMN02745118_01138"/>
<dbReference type="CDD" id="cd04888">
    <property type="entry name" value="ACT_PheB-BS"/>
    <property type="match status" value="1"/>
</dbReference>
<gene>
    <name evidence="3" type="ORF">SAMN02745118_01138</name>
</gene>
<name>A0A1T4LHH3_9FIRM</name>
<evidence type="ECO:0000313" key="4">
    <source>
        <dbReference type="Proteomes" id="UP000190625"/>
    </source>
</evidence>
<protein>
    <recommendedName>
        <fullName evidence="1">UPF0735 ACT domain-containing protein SAMN02745118_01138</fullName>
    </recommendedName>
</protein>
<dbReference type="PROSITE" id="PS51671">
    <property type="entry name" value="ACT"/>
    <property type="match status" value="1"/>
</dbReference>
<organism evidence="3 4">
    <name type="scientific">Selenihalanaerobacter shriftii</name>
    <dbReference type="NCBI Taxonomy" id="142842"/>
    <lineage>
        <taxon>Bacteria</taxon>
        <taxon>Bacillati</taxon>
        <taxon>Bacillota</taxon>
        <taxon>Clostridia</taxon>
        <taxon>Halanaerobiales</taxon>
        <taxon>Halobacteroidaceae</taxon>
        <taxon>Selenihalanaerobacter</taxon>
    </lineage>
</organism>
<dbReference type="InterPro" id="IPR002912">
    <property type="entry name" value="ACT_dom"/>
</dbReference>
<reference evidence="4" key="1">
    <citation type="submission" date="2017-02" db="EMBL/GenBank/DDBJ databases">
        <authorList>
            <person name="Varghese N."/>
            <person name="Submissions S."/>
        </authorList>
    </citation>
    <scope>NUCLEOTIDE SEQUENCE [LARGE SCALE GENOMIC DNA]</scope>
    <source>
        <strain evidence="4">ATCC BAA-73</strain>
    </source>
</reference>
<dbReference type="AlphaFoldDB" id="A0A1T4LHH3"/>
<keyword evidence="4" id="KW-1185">Reference proteome</keyword>
<feature type="domain" description="ACT" evidence="2">
    <location>
        <begin position="72"/>
        <end position="147"/>
    </location>
</feature>
<dbReference type="InterPro" id="IPR008310">
    <property type="entry name" value="UPF0735_ACT_dom-cont"/>
</dbReference>
<dbReference type="Proteomes" id="UP000190625">
    <property type="component" value="Unassembled WGS sequence"/>
</dbReference>
<dbReference type="InterPro" id="IPR045865">
    <property type="entry name" value="ACT-like_dom_sf"/>
</dbReference>
<comment type="similarity">
    <text evidence="1">Belongs to the UPF0735 family.</text>
</comment>
<sequence>MTKHKSDYYVVHKDILPTAIMKTIEVKKILKSGEVEKINEAVERVKLSRSAYYKYKDHVFPFLEDKQKKVITLYFLLKHETGVLSKVINRIAEVKGNVLTINQGIPLQGVANATITLEAHEMELNIDELVEEMKDLPGIQKVKIIARNFKY</sequence>